<evidence type="ECO:0000313" key="2">
    <source>
        <dbReference type="EMBL" id="KKN09978.1"/>
    </source>
</evidence>
<gene>
    <name evidence="2" type="ORF">LCGC14_1041160</name>
</gene>
<sequence>MAQDMNDPTFKQLCGKLWNDFAPHTTIDRFHSKLAIHPKSTFLGYADVTLGFMTRCGHVAQWKLRGLEVKLLNGKQHLDMPSERSSDGKYYPQFFPKTPADRAVLTTMVFTDARVTETIDSIPAASEIGASIDDEPELGSVAASVDNPFDDE</sequence>
<organism evidence="2">
    <name type="scientific">marine sediment metagenome</name>
    <dbReference type="NCBI Taxonomy" id="412755"/>
    <lineage>
        <taxon>unclassified sequences</taxon>
        <taxon>metagenomes</taxon>
        <taxon>ecological metagenomes</taxon>
    </lineage>
</organism>
<dbReference type="EMBL" id="LAZR01004287">
    <property type="protein sequence ID" value="KKN09978.1"/>
    <property type="molecule type" value="Genomic_DNA"/>
</dbReference>
<dbReference type="InterPro" id="IPR036751">
    <property type="entry name" value="SpoVG_sf"/>
</dbReference>
<dbReference type="SUPFAM" id="SSF160537">
    <property type="entry name" value="SpoVG-like"/>
    <property type="match status" value="1"/>
</dbReference>
<evidence type="ECO:0000256" key="1">
    <source>
        <dbReference type="SAM" id="MobiDB-lite"/>
    </source>
</evidence>
<accession>A0A0F9QXU9</accession>
<protein>
    <submittedName>
        <fullName evidence="2">Uncharacterized protein</fullName>
    </submittedName>
</protein>
<dbReference type="GO" id="GO:0030435">
    <property type="term" value="P:sporulation resulting in formation of a cellular spore"/>
    <property type="evidence" value="ECO:0007669"/>
    <property type="project" value="InterPro"/>
</dbReference>
<name>A0A0F9QXU9_9ZZZZ</name>
<comment type="caution">
    <text evidence="2">The sequence shown here is derived from an EMBL/GenBank/DDBJ whole genome shotgun (WGS) entry which is preliminary data.</text>
</comment>
<proteinExistence type="predicted"/>
<feature type="region of interest" description="Disordered" evidence="1">
    <location>
        <begin position="126"/>
        <end position="152"/>
    </location>
</feature>
<dbReference type="AlphaFoldDB" id="A0A0F9QXU9"/>
<reference evidence="2" key="1">
    <citation type="journal article" date="2015" name="Nature">
        <title>Complex archaea that bridge the gap between prokaryotes and eukaryotes.</title>
        <authorList>
            <person name="Spang A."/>
            <person name="Saw J.H."/>
            <person name="Jorgensen S.L."/>
            <person name="Zaremba-Niedzwiedzka K."/>
            <person name="Martijn J."/>
            <person name="Lind A.E."/>
            <person name="van Eijk R."/>
            <person name="Schleper C."/>
            <person name="Guy L."/>
            <person name="Ettema T.J."/>
        </authorList>
    </citation>
    <scope>NUCLEOTIDE SEQUENCE</scope>
</reference>